<proteinExistence type="inferred from homology"/>
<accession>A0A7U6GL85</accession>
<keyword evidence="10" id="KW-1185">Reference proteome</keyword>
<name>A0A7U6GL85_9GAMM</name>
<dbReference type="Gene3D" id="2.40.50.100">
    <property type="match status" value="1"/>
</dbReference>
<dbReference type="GO" id="GO:0042597">
    <property type="term" value="C:periplasmic space"/>
    <property type="evidence" value="ECO:0007669"/>
    <property type="project" value="UniProtKB-SubCell"/>
</dbReference>
<comment type="similarity">
    <text evidence="2">Belongs to the UPF0194 family.</text>
</comment>
<dbReference type="Pfam" id="PF25881">
    <property type="entry name" value="HH_YBHG"/>
    <property type="match status" value="1"/>
</dbReference>
<dbReference type="Gene3D" id="2.40.30.170">
    <property type="match status" value="1"/>
</dbReference>
<reference evidence="9 10" key="1">
    <citation type="journal article" date="2014" name="PLoS ONE">
        <title>Physiological and genomic features of a novel sulfur-oxidizing gammaproteobacterium belonging to a previously uncultivated symbiotic lineage isolated from a hydrothermal vent.</title>
        <authorList>
            <person name="Nunoura T."/>
            <person name="Takaki Y."/>
            <person name="Kazama H."/>
            <person name="Kakuta J."/>
            <person name="Shimamura S."/>
            <person name="Makita H."/>
            <person name="Hirai M."/>
            <person name="Miyazaki M."/>
            <person name="Takai K."/>
        </authorList>
    </citation>
    <scope>NUCLEOTIDE SEQUENCE [LARGE SCALE GENOMIC DNA]</scope>
    <source>
        <strain evidence="9 10">Hiromi1</strain>
    </source>
</reference>
<keyword evidence="5 6" id="KW-0175">Coiled coil</keyword>
<evidence type="ECO:0000313" key="10">
    <source>
        <dbReference type="Proteomes" id="UP000031631"/>
    </source>
</evidence>
<evidence type="ECO:0000256" key="1">
    <source>
        <dbReference type="ARBA" id="ARBA00004418"/>
    </source>
</evidence>
<comment type="subcellular location">
    <subcellularLocation>
        <location evidence="1">Periplasm</location>
    </subcellularLocation>
</comment>
<dbReference type="PANTHER" id="PTHR32347">
    <property type="entry name" value="EFFLUX SYSTEM COMPONENT YKNX-RELATED"/>
    <property type="match status" value="1"/>
</dbReference>
<evidence type="ECO:0000256" key="6">
    <source>
        <dbReference type="SAM" id="Coils"/>
    </source>
</evidence>
<keyword evidence="3" id="KW-0732">Signal</keyword>
<dbReference type="SUPFAM" id="SSF111369">
    <property type="entry name" value="HlyD-like secretion proteins"/>
    <property type="match status" value="3"/>
</dbReference>
<evidence type="ECO:0000259" key="8">
    <source>
        <dbReference type="Pfam" id="PF25954"/>
    </source>
</evidence>
<dbReference type="Proteomes" id="UP000031631">
    <property type="component" value="Chromosome"/>
</dbReference>
<evidence type="ECO:0000256" key="5">
    <source>
        <dbReference type="ARBA" id="ARBA00023054"/>
    </source>
</evidence>
<sequence>MEMLPMKKLLPAVLVLLIAGAAFAWFKLRPGETATDALTLYGNVDIREARLTFNASEHVDRILVEEGEHVNKDQLLATLHQELFRSRVAQAQAQVEARRQQLAKLKAGSRPEEIDKAKAEVAAARARARAAHDTWQRLQRLVAKKLASREEVETANSNANAAQAQVEAAQAALQLLQAGPRREDIAAAEADLRAAEANLDLARQNLDNTELHAPADGIIRTRILEPGDMASPLKPALTLAFANPVWVRTYLPETLLGKVKPGMRATIATDSYPNKTYSAWVGYVSPTAEFTPKNVETPELRTRLVYQMRVFACNGNEELRLGMPATVYIDLQAPVTAIPDCQKP</sequence>
<keyword evidence="4" id="KW-0574">Periplasm</keyword>
<dbReference type="KEGG" id="tbn:TBH_C2793"/>
<dbReference type="InterPro" id="IPR058792">
    <property type="entry name" value="Beta-barrel_RND_2"/>
</dbReference>
<feature type="domain" description="YbhG-like alpha-helical hairpin" evidence="7">
    <location>
        <begin position="84"/>
        <end position="208"/>
    </location>
</feature>
<feature type="coiled-coil region" evidence="6">
    <location>
        <begin position="88"/>
        <end position="212"/>
    </location>
</feature>
<dbReference type="InterPro" id="IPR050465">
    <property type="entry name" value="UPF0194_transport"/>
</dbReference>
<dbReference type="Pfam" id="PF25954">
    <property type="entry name" value="Beta-barrel_RND_2"/>
    <property type="match status" value="1"/>
</dbReference>
<dbReference type="EMBL" id="AP012273">
    <property type="protein sequence ID" value="BAO45694.1"/>
    <property type="molecule type" value="Genomic_DNA"/>
</dbReference>
<dbReference type="PANTHER" id="PTHR32347:SF29">
    <property type="entry name" value="UPF0194 MEMBRANE PROTEIN YBHG"/>
    <property type="match status" value="1"/>
</dbReference>
<evidence type="ECO:0000313" key="9">
    <source>
        <dbReference type="EMBL" id="BAO45694.1"/>
    </source>
</evidence>
<dbReference type="InterPro" id="IPR059052">
    <property type="entry name" value="HH_YbhG-like"/>
</dbReference>
<evidence type="ECO:0000256" key="2">
    <source>
        <dbReference type="ARBA" id="ARBA00010602"/>
    </source>
</evidence>
<feature type="domain" description="CusB-like beta-barrel" evidence="8">
    <location>
        <begin position="244"/>
        <end position="329"/>
    </location>
</feature>
<evidence type="ECO:0000256" key="3">
    <source>
        <dbReference type="ARBA" id="ARBA00022729"/>
    </source>
</evidence>
<protein>
    <submittedName>
        <fullName evidence="9">HlyD family secretion protein</fullName>
    </submittedName>
</protein>
<evidence type="ECO:0000256" key="4">
    <source>
        <dbReference type="ARBA" id="ARBA00022764"/>
    </source>
</evidence>
<gene>
    <name evidence="9" type="ORF">TBH_C2793</name>
</gene>
<dbReference type="AlphaFoldDB" id="A0A7U6GL85"/>
<organism evidence="9 10">
    <name type="scientific">Thiolapillus brandeum</name>
    <dbReference type="NCBI Taxonomy" id="1076588"/>
    <lineage>
        <taxon>Bacteria</taxon>
        <taxon>Pseudomonadati</taxon>
        <taxon>Pseudomonadota</taxon>
        <taxon>Gammaproteobacteria</taxon>
        <taxon>Chromatiales</taxon>
        <taxon>Sedimenticolaceae</taxon>
        <taxon>Thiolapillus</taxon>
    </lineage>
</organism>
<dbReference type="Gene3D" id="1.10.287.470">
    <property type="entry name" value="Helix hairpin bin"/>
    <property type="match status" value="1"/>
</dbReference>
<evidence type="ECO:0000259" key="7">
    <source>
        <dbReference type="Pfam" id="PF25881"/>
    </source>
</evidence>